<gene>
    <name evidence="2" type="ORF">EIN_268370</name>
</gene>
<proteinExistence type="predicted"/>
<organism evidence="2 3">
    <name type="scientific">Entamoeba invadens IP1</name>
    <dbReference type="NCBI Taxonomy" id="370355"/>
    <lineage>
        <taxon>Eukaryota</taxon>
        <taxon>Amoebozoa</taxon>
        <taxon>Evosea</taxon>
        <taxon>Archamoebae</taxon>
        <taxon>Mastigamoebida</taxon>
        <taxon>Entamoebidae</taxon>
        <taxon>Entamoeba</taxon>
    </lineage>
</organism>
<dbReference type="KEGG" id="eiv:EIN_268370"/>
<evidence type="ECO:0000256" key="1">
    <source>
        <dbReference type="SAM" id="MobiDB-lite"/>
    </source>
</evidence>
<evidence type="ECO:0000313" key="2">
    <source>
        <dbReference type="EMBL" id="ELP91091.1"/>
    </source>
</evidence>
<protein>
    <recommendedName>
        <fullName evidence="4">CID domain-containing protein</fullName>
    </recommendedName>
</protein>
<feature type="region of interest" description="Disordered" evidence="1">
    <location>
        <begin position="156"/>
        <end position="217"/>
    </location>
</feature>
<dbReference type="VEuPathDB" id="AmoebaDB:EIN_268370"/>
<dbReference type="RefSeq" id="XP_004257862.1">
    <property type="nucleotide sequence ID" value="XM_004257814.1"/>
</dbReference>
<accession>A0A0A1U8D3</accession>
<feature type="compositionally biased region" description="Basic residues" evidence="1">
    <location>
        <begin position="193"/>
        <end position="208"/>
    </location>
</feature>
<evidence type="ECO:0000313" key="3">
    <source>
        <dbReference type="Proteomes" id="UP000014680"/>
    </source>
</evidence>
<evidence type="ECO:0008006" key="4">
    <source>
        <dbReference type="Google" id="ProtNLM"/>
    </source>
</evidence>
<dbReference type="GeneID" id="14890097"/>
<dbReference type="Proteomes" id="UP000014680">
    <property type="component" value="Unassembled WGS sequence"/>
</dbReference>
<reference evidence="2 3" key="1">
    <citation type="submission" date="2012-10" db="EMBL/GenBank/DDBJ databases">
        <authorList>
            <person name="Zafar N."/>
            <person name="Inman J."/>
            <person name="Hall N."/>
            <person name="Lorenzi H."/>
            <person name="Caler E."/>
        </authorList>
    </citation>
    <scope>NUCLEOTIDE SEQUENCE [LARGE SCALE GENOMIC DNA]</scope>
    <source>
        <strain evidence="2 3">IP1</strain>
    </source>
</reference>
<feature type="compositionally biased region" description="Polar residues" evidence="1">
    <location>
        <begin position="160"/>
        <end position="170"/>
    </location>
</feature>
<dbReference type="AlphaFoldDB" id="A0A0A1U8D3"/>
<sequence>MNEAERSLVAKFREMAHAMPHLKYSPKEIVSLCYSIGDAQIVVSRLEEFIRHVWPSSRFYIVEIITLLCDPNSSQNVSFSRRVSVRLSFRIMEIMGMVAVCPDKDKRGILQDVKLWRTAGVFEEAVCDEIIAMITSSFYKGDCHLRKEDVIDLDSEEESNGTSLRNTKSNGVRYAPRRSRSQSPLHVDEQRRSRSRQSARSPQRRILGRPHNEVQEGIRSNGMEEVLHEVLCGILLKAIHLRVKKGVEMSRDIIVVKIKENQKSRRTIEVPPQVINTPKEIVTTHKLL</sequence>
<name>A0A0A1U8D3_ENTIV</name>
<dbReference type="EMBL" id="KB206479">
    <property type="protein sequence ID" value="ELP91091.1"/>
    <property type="molecule type" value="Genomic_DNA"/>
</dbReference>
<keyword evidence="3" id="KW-1185">Reference proteome</keyword>